<gene>
    <name evidence="1" type="ORF">J2786_000483</name>
</gene>
<comment type="caution">
    <text evidence="1">The sequence shown here is derived from an EMBL/GenBank/DDBJ whole genome shotgun (WGS) entry which is preliminary data.</text>
</comment>
<protein>
    <submittedName>
        <fullName evidence="1">Uncharacterized protein</fullName>
    </submittedName>
</protein>
<name>A0ACC6J3I4_9FLAO</name>
<proteinExistence type="predicted"/>
<evidence type="ECO:0000313" key="1">
    <source>
        <dbReference type="EMBL" id="MDR6457390.1"/>
    </source>
</evidence>
<reference evidence="1" key="1">
    <citation type="submission" date="2023-07" db="EMBL/GenBank/DDBJ databases">
        <title>Sorghum-associated microbial communities from plants grown in Nebraska, USA.</title>
        <authorList>
            <person name="Schachtman D."/>
        </authorList>
    </citation>
    <scope>NUCLEOTIDE SEQUENCE</scope>
    <source>
        <strain evidence="1">DS2329</strain>
    </source>
</reference>
<dbReference type="EMBL" id="JAVDQX010000001">
    <property type="protein sequence ID" value="MDR6457390.1"/>
    <property type="molecule type" value="Genomic_DNA"/>
</dbReference>
<keyword evidence="2" id="KW-1185">Reference proteome</keyword>
<accession>A0ACC6J3I4</accession>
<sequence>MKQPINKEFIKNRYDTTIDNFSNQAFQVNGIEIFLILLF</sequence>
<evidence type="ECO:0000313" key="2">
    <source>
        <dbReference type="Proteomes" id="UP001184833"/>
    </source>
</evidence>
<dbReference type="Proteomes" id="UP001184833">
    <property type="component" value="Unassembled WGS sequence"/>
</dbReference>
<organism evidence="1 2">
    <name type="scientific">Chryseobacterium vietnamense</name>
    <dbReference type="NCBI Taxonomy" id="866785"/>
    <lineage>
        <taxon>Bacteria</taxon>
        <taxon>Pseudomonadati</taxon>
        <taxon>Bacteroidota</taxon>
        <taxon>Flavobacteriia</taxon>
        <taxon>Flavobacteriales</taxon>
        <taxon>Weeksellaceae</taxon>
        <taxon>Chryseobacterium group</taxon>
        <taxon>Chryseobacterium</taxon>
    </lineage>
</organism>